<evidence type="ECO:0000256" key="5">
    <source>
        <dbReference type="ARBA" id="ARBA00023242"/>
    </source>
</evidence>
<dbReference type="Proteomes" id="UP000664859">
    <property type="component" value="Unassembled WGS sequence"/>
</dbReference>
<reference evidence="8" key="1">
    <citation type="submission" date="2021-02" db="EMBL/GenBank/DDBJ databases">
        <title>First Annotated Genome of the Yellow-green Alga Tribonema minus.</title>
        <authorList>
            <person name="Mahan K.M."/>
        </authorList>
    </citation>
    <scope>NUCLEOTIDE SEQUENCE</scope>
    <source>
        <strain evidence="8">UTEX B ZZ1240</strain>
    </source>
</reference>
<dbReference type="Gene3D" id="2.30.130.10">
    <property type="entry name" value="PUA domain"/>
    <property type="match status" value="1"/>
</dbReference>
<evidence type="ECO:0000256" key="1">
    <source>
        <dbReference type="ARBA" id="ARBA00004604"/>
    </source>
</evidence>
<evidence type="ECO:0000313" key="9">
    <source>
        <dbReference type="Proteomes" id="UP000664859"/>
    </source>
</evidence>
<dbReference type="OrthoDB" id="27490at2759"/>
<dbReference type="SUPFAM" id="SSF88697">
    <property type="entry name" value="PUA domain-like"/>
    <property type="match status" value="1"/>
</dbReference>
<comment type="function">
    <text evidence="6">Required for proper 27S pre-rRNA processing and 60S ribosome subunit assembly.</text>
</comment>
<dbReference type="GO" id="GO:0003723">
    <property type="term" value="F:RNA binding"/>
    <property type="evidence" value="ECO:0007669"/>
    <property type="project" value="UniProtKB-KW"/>
</dbReference>
<keyword evidence="4 6" id="KW-0694">RNA-binding</keyword>
<comment type="similarity">
    <text evidence="2 6">Belongs to the NIP7 family.</text>
</comment>
<name>A0A835ZB99_9STRA</name>
<dbReference type="CDD" id="cd21151">
    <property type="entry name" value="PUA_Nip7-like"/>
    <property type="match status" value="1"/>
</dbReference>
<protein>
    <recommendedName>
        <fullName evidence="6">60S ribosome subunit biogenesis protein NIP7 homolog</fullName>
    </recommendedName>
</protein>
<dbReference type="GO" id="GO:0042255">
    <property type="term" value="P:ribosome assembly"/>
    <property type="evidence" value="ECO:0007669"/>
    <property type="project" value="InterPro"/>
</dbReference>
<organism evidence="8 9">
    <name type="scientific">Tribonema minus</name>
    <dbReference type="NCBI Taxonomy" id="303371"/>
    <lineage>
        <taxon>Eukaryota</taxon>
        <taxon>Sar</taxon>
        <taxon>Stramenopiles</taxon>
        <taxon>Ochrophyta</taxon>
        <taxon>PX clade</taxon>
        <taxon>Xanthophyceae</taxon>
        <taxon>Tribonematales</taxon>
        <taxon>Tribonemataceae</taxon>
        <taxon>Tribonema</taxon>
    </lineage>
</organism>
<dbReference type="PIRSF" id="PIRSF017190">
    <property type="entry name" value="Rbsml_synth_fac_NIP7"/>
    <property type="match status" value="1"/>
</dbReference>
<sequence>MRPLTDEETATLFEKLANYIGKDIEKLINRPDEAYCFRLHKDRVYYVSERLMRQSTNVSRDNLLSLGTCFGKFTKTKKFRLGITCLDYISQYAKHKVWVKPGAEMSFLYGNHVAKSGLARITEATPQYAGVVVYSMNDIPMGFGVAAQATEYCRDLDAAAVVVLHQADIGEYLRVEDDGLL</sequence>
<dbReference type="GO" id="GO:0005730">
    <property type="term" value="C:nucleolus"/>
    <property type="evidence" value="ECO:0007669"/>
    <property type="project" value="UniProtKB-SubCell"/>
</dbReference>
<evidence type="ECO:0000256" key="4">
    <source>
        <dbReference type="ARBA" id="ARBA00022884"/>
    </source>
</evidence>
<dbReference type="Pfam" id="PF17833">
    <property type="entry name" value="pre-PUA_NIP7"/>
    <property type="match status" value="1"/>
</dbReference>
<keyword evidence="3 6" id="KW-0690">Ribosome biogenesis</keyword>
<keyword evidence="9" id="KW-1185">Reference proteome</keyword>
<dbReference type="InterPro" id="IPR015947">
    <property type="entry name" value="PUA-like_sf"/>
</dbReference>
<dbReference type="InterPro" id="IPR002478">
    <property type="entry name" value="PUA"/>
</dbReference>
<comment type="subunit">
    <text evidence="6">Interacts with pre-ribosome complex.</text>
</comment>
<evidence type="ECO:0000256" key="2">
    <source>
        <dbReference type="ARBA" id="ARBA00009895"/>
    </source>
</evidence>
<gene>
    <name evidence="8" type="ORF">JKP88DRAFT_205471</name>
</gene>
<evidence type="ECO:0000256" key="3">
    <source>
        <dbReference type="ARBA" id="ARBA00022517"/>
    </source>
</evidence>
<dbReference type="CDD" id="cd21146">
    <property type="entry name" value="Nip7_N_euk"/>
    <property type="match status" value="1"/>
</dbReference>
<dbReference type="InterPro" id="IPR036974">
    <property type="entry name" value="PUA_sf"/>
</dbReference>
<evidence type="ECO:0000256" key="6">
    <source>
        <dbReference type="PIRNR" id="PIRNR017190"/>
    </source>
</evidence>
<dbReference type="Pfam" id="PF03657">
    <property type="entry name" value="UPF0113"/>
    <property type="match status" value="1"/>
</dbReference>
<evidence type="ECO:0000259" key="7">
    <source>
        <dbReference type="SMART" id="SM00359"/>
    </source>
</evidence>
<dbReference type="FunFam" id="3.10.450.220:FF:000001">
    <property type="entry name" value="60S ribosome subunit biogenesis protein NIP7 homolog"/>
    <property type="match status" value="1"/>
</dbReference>
<dbReference type="PANTHER" id="PTHR23415">
    <property type="entry name" value="CYCLIN-DEPENDENT KINASES REGULATORY SUBUNIT/60S RIBOSOME SUBUNIT BIOGENESIS PROTEIN NIP7"/>
    <property type="match status" value="1"/>
</dbReference>
<comment type="caution">
    <text evidence="8">The sequence shown here is derived from an EMBL/GenBank/DDBJ whole genome shotgun (WGS) entry which is preliminary data.</text>
</comment>
<evidence type="ECO:0000313" key="8">
    <source>
        <dbReference type="EMBL" id="KAG5190455.1"/>
    </source>
</evidence>
<proteinExistence type="inferred from homology"/>
<dbReference type="InterPro" id="IPR040598">
    <property type="entry name" value="NIP7_N"/>
</dbReference>
<dbReference type="InterPro" id="IPR016686">
    <property type="entry name" value="Ribosomal_synth_fac_NIP7"/>
</dbReference>
<dbReference type="PROSITE" id="PS50890">
    <property type="entry name" value="PUA"/>
    <property type="match status" value="1"/>
</dbReference>
<dbReference type="SMART" id="SM00359">
    <property type="entry name" value="PUA"/>
    <property type="match status" value="1"/>
</dbReference>
<accession>A0A835ZB99</accession>
<comment type="subcellular location">
    <subcellularLocation>
        <location evidence="1">Nucleus</location>
        <location evidence="1">Nucleolus</location>
    </subcellularLocation>
</comment>
<dbReference type="FunFam" id="2.30.130.10:FF:000002">
    <property type="entry name" value="60S ribosome subunit biogenesis protein NIP7 homolog"/>
    <property type="match status" value="1"/>
</dbReference>
<dbReference type="AlphaFoldDB" id="A0A835ZB99"/>
<keyword evidence="5 6" id="KW-0539">Nucleus</keyword>
<feature type="domain" description="PUA" evidence="7">
    <location>
        <begin position="95"/>
        <end position="170"/>
    </location>
</feature>
<dbReference type="InterPro" id="IPR055359">
    <property type="entry name" value="Nip7_N_euk"/>
</dbReference>
<dbReference type="EMBL" id="JAFCMP010000034">
    <property type="protein sequence ID" value="KAG5190455.1"/>
    <property type="molecule type" value="Genomic_DNA"/>
</dbReference>
<dbReference type="SUPFAM" id="SSF88802">
    <property type="entry name" value="Pre-PUA domain"/>
    <property type="match status" value="1"/>
</dbReference>
<dbReference type="InterPro" id="IPR005155">
    <property type="entry name" value="UPF0113_PUA"/>
</dbReference>
<dbReference type="Gene3D" id="3.10.450.220">
    <property type="match status" value="1"/>
</dbReference>